<sequence length="237" mass="24822">MGQGLDGTLNLPAVIDAPAEAPKGSSRWIVVPLLLAAGWGALLGYSAVFLTEDVPMRPATHQERAEAEPVPPPVLKFPPEPPRVIVAATPWRDPAASPVQAPAAEAAPVRRVASIGDEAIAPATTAAATVAPVAVAPPERSDYVGVWGPTGAACNAPSRRRGFLPATITETSAKAGRTLCTFRDGRRAGNAWTMAAECSERGRRWSSQVRLVVDGDRLTWSSGKGASTYVRCGRRDG</sequence>
<keyword evidence="3" id="KW-1185">Reference proteome</keyword>
<organism evidence="2 3">
    <name type="scientific">Methylobacterium iners</name>
    <dbReference type="NCBI Taxonomy" id="418707"/>
    <lineage>
        <taxon>Bacteria</taxon>
        <taxon>Pseudomonadati</taxon>
        <taxon>Pseudomonadota</taxon>
        <taxon>Alphaproteobacteria</taxon>
        <taxon>Hyphomicrobiales</taxon>
        <taxon>Methylobacteriaceae</taxon>
        <taxon>Methylobacterium</taxon>
    </lineage>
</organism>
<keyword evidence="1" id="KW-0472">Membrane</keyword>
<evidence type="ECO:0000313" key="3">
    <source>
        <dbReference type="Proteomes" id="UP001055125"/>
    </source>
</evidence>
<evidence type="ECO:0008006" key="4">
    <source>
        <dbReference type="Google" id="ProtNLM"/>
    </source>
</evidence>
<protein>
    <recommendedName>
        <fullName evidence="4">Peptidase inhibitor family I36 protein</fullName>
    </recommendedName>
</protein>
<evidence type="ECO:0000256" key="1">
    <source>
        <dbReference type="SAM" id="Phobius"/>
    </source>
</evidence>
<evidence type="ECO:0000313" key="2">
    <source>
        <dbReference type="EMBL" id="GJD96674.1"/>
    </source>
</evidence>
<keyword evidence="1" id="KW-0812">Transmembrane</keyword>
<feature type="transmembrane region" description="Helical" evidence="1">
    <location>
        <begin position="28"/>
        <end position="50"/>
    </location>
</feature>
<dbReference type="EMBL" id="BPQP01000066">
    <property type="protein sequence ID" value="GJD96674.1"/>
    <property type="molecule type" value="Genomic_DNA"/>
</dbReference>
<reference evidence="2" key="2">
    <citation type="submission" date="2021-08" db="EMBL/GenBank/DDBJ databases">
        <authorList>
            <person name="Tani A."/>
            <person name="Ola A."/>
            <person name="Ogura Y."/>
            <person name="Katsura K."/>
            <person name="Hayashi T."/>
        </authorList>
    </citation>
    <scope>NUCLEOTIDE SEQUENCE</scope>
    <source>
        <strain evidence="2">DSM 19015</strain>
    </source>
</reference>
<comment type="caution">
    <text evidence="2">The sequence shown here is derived from an EMBL/GenBank/DDBJ whole genome shotgun (WGS) entry which is preliminary data.</text>
</comment>
<keyword evidence="1" id="KW-1133">Transmembrane helix</keyword>
<proteinExistence type="predicted"/>
<name>A0ABQ4S452_9HYPH</name>
<gene>
    <name evidence="2" type="ORF">OCOJLMKI_3898</name>
</gene>
<accession>A0ABQ4S452</accession>
<reference evidence="2" key="1">
    <citation type="journal article" date="2021" name="Front. Microbiol.">
        <title>Comprehensive Comparative Genomics and Phenotyping of Methylobacterium Species.</title>
        <authorList>
            <person name="Alessa O."/>
            <person name="Ogura Y."/>
            <person name="Fujitani Y."/>
            <person name="Takami H."/>
            <person name="Hayashi T."/>
            <person name="Sahin N."/>
            <person name="Tani A."/>
        </authorList>
    </citation>
    <scope>NUCLEOTIDE SEQUENCE</scope>
    <source>
        <strain evidence="2">DSM 19015</strain>
    </source>
</reference>
<dbReference type="Proteomes" id="UP001055125">
    <property type="component" value="Unassembled WGS sequence"/>
</dbReference>